<dbReference type="Proteomes" id="UP001383192">
    <property type="component" value="Unassembled WGS sequence"/>
</dbReference>
<reference evidence="1 2" key="1">
    <citation type="submission" date="2024-01" db="EMBL/GenBank/DDBJ databases">
        <title>A draft genome for a cacao thread blight-causing isolate of Paramarasmius palmivorus.</title>
        <authorList>
            <person name="Baruah I.K."/>
            <person name="Bukari Y."/>
            <person name="Amoako-Attah I."/>
            <person name="Meinhardt L.W."/>
            <person name="Bailey B.A."/>
            <person name="Cohen S.P."/>
        </authorList>
    </citation>
    <scope>NUCLEOTIDE SEQUENCE [LARGE SCALE GENOMIC DNA]</scope>
    <source>
        <strain evidence="1 2">GH-12</strain>
    </source>
</reference>
<accession>A0AAW0BLD7</accession>
<comment type="caution">
    <text evidence="1">The sequence shown here is derived from an EMBL/GenBank/DDBJ whole genome shotgun (WGS) entry which is preliminary data.</text>
</comment>
<sequence>MAFNGSQVNVGGDANNVVYGDQTNNVYKNETAGGAFQHLAQKAAPNACYDSEQRFPPTQSVIEGSPVSRVICLRSAVGIEDPFQHRDQGPLDSWVPAGLGISRPVDLHNTFAAEKYAE</sequence>
<organism evidence="1 2">
    <name type="scientific">Paramarasmius palmivorus</name>
    <dbReference type="NCBI Taxonomy" id="297713"/>
    <lineage>
        <taxon>Eukaryota</taxon>
        <taxon>Fungi</taxon>
        <taxon>Dikarya</taxon>
        <taxon>Basidiomycota</taxon>
        <taxon>Agaricomycotina</taxon>
        <taxon>Agaricomycetes</taxon>
        <taxon>Agaricomycetidae</taxon>
        <taxon>Agaricales</taxon>
        <taxon>Marasmiineae</taxon>
        <taxon>Marasmiaceae</taxon>
        <taxon>Paramarasmius</taxon>
    </lineage>
</organism>
<protein>
    <submittedName>
        <fullName evidence="1">Uncharacterized protein</fullName>
    </submittedName>
</protein>
<gene>
    <name evidence="1" type="ORF">VNI00_015564</name>
</gene>
<dbReference type="EMBL" id="JAYKXP010000102">
    <property type="protein sequence ID" value="KAK7026691.1"/>
    <property type="molecule type" value="Genomic_DNA"/>
</dbReference>
<evidence type="ECO:0000313" key="1">
    <source>
        <dbReference type="EMBL" id="KAK7026691.1"/>
    </source>
</evidence>
<proteinExistence type="predicted"/>
<evidence type="ECO:0000313" key="2">
    <source>
        <dbReference type="Proteomes" id="UP001383192"/>
    </source>
</evidence>
<name>A0AAW0BLD7_9AGAR</name>
<keyword evidence="2" id="KW-1185">Reference proteome</keyword>
<dbReference type="AlphaFoldDB" id="A0AAW0BLD7"/>